<organism evidence="1 2">
    <name type="scientific">Corynebacterium silvaticum</name>
    <dbReference type="NCBI Taxonomy" id="2320431"/>
    <lineage>
        <taxon>Bacteria</taxon>
        <taxon>Bacillati</taxon>
        <taxon>Actinomycetota</taxon>
        <taxon>Actinomycetes</taxon>
        <taxon>Mycobacteriales</taxon>
        <taxon>Corynebacteriaceae</taxon>
        <taxon>Corynebacterium</taxon>
    </lineage>
</organism>
<evidence type="ECO:0000313" key="1">
    <source>
        <dbReference type="EMBL" id="WCV10738.1"/>
    </source>
</evidence>
<sequence>MALEDEVTAASSNFCGPASEIVLDAVVWGLPSFQTKMPMAIASVVPAAMNNRNRRV</sequence>
<dbReference type="EMBL" id="CP021417">
    <property type="protein sequence ID" value="WCV10738.1"/>
    <property type="molecule type" value="Genomic_DNA"/>
</dbReference>
<reference evidence="1 2" key="3">
    <citation type="journal article" date="2020" name="Int. J. Syst. Evol. Microbiol.">
        <title>Corynebacterium silvaticum sp. nov., a unique group of NTTB corynebacteria in wild boar and roe deer.</title>
        <authorList>
            <person name="Dangel A."/>
            <person name="Berger A."/>
            <person name="Rau J."/>
            <person name="Eisenberg T."/>
            <person name="Kampfer P."/>
            <person name="Margos G."/>
            <person name="Contzen M."/>
            <person name="Busse H.J."/>
            <person name="Konrad R."/>
            <person name="Peters M."/>
            <person name="Sting R."/>
            <person name="Sing A."/>
        </authorList>
    </citation>
    <scope>NUCLEOTIDE SEQUENCE [LARGE SCALE GENOMIC DNA]</scope>
    <source>
        <strain evidence="1 2">PO100/5</strain>
    </source>
</reference>
<keyword evidence="2" id="KW-1185">Reference proteome</keyword>
<reference evidence="1 2" key="2">
    <citation type="journal article" date="2020" name="Antonie Van Leeuwenhoek">
        <title>Phylogenomic characterisation of a novel corynebacterial species pathogenic to animals.</title>
        <authorList>
            <person name="Moller J."/>
            <person name="Musella L."/>
            <person name="Melnikov V."/>
            <person name="Geissdorfer W."/>
            <person name="Burkovski A."/>
            <person name="Sangal V."/>
        </authorList>
    </citation>
    <scope>NUCLEOTIDE SEQUENCE [LARGE SCALE GENOMIC DNA]</scope>
    <source>
        <strain evidence="1 2">PO100/5</strain>
    </source>
</reference>
<reference evidence="1 2" key="4">
    <citation type="journal article" date="2020" name="PLoS ONE">
        <title>Taxonomic classification of strain PO100/5 shows a broader geographic distribution and genetic markers of the recently described Corynebacterium silvaticum.</title>
        <authorList>
            <person name="Viana M.V.C."/>
            <person name="Profeta R."/>
            <person name="da Silva A.L."/>
            <person name="Hurtado R."/>
            <person name="Cerqueira J.C."/>
            <person name="Ribeiro B.F.S."/>
            <person name="Almeida M.O."/>
            <person name="Morais-Rodrigues F."/>
            <person name="Soares S.C."/>
            <person name="Oliveira M."/>
            <person name="Tavares L."/>
            <person name="Figueiredo H."/>
            <person name="Wattam A.R."/>
            <person name="Barh D."/>
            <person name="Ghosh P."/>
            <person name="Silva A."/>
            <person name="Azevedo V."/>
        </authorList>
    </citation>
    <scope>NUCLEOTIDE SEQUENCE [LARGE SCALE GENOMIC DNA]</scope>
    <source>
        <strain evidence="1 2">PO100/5</strain>
    </source>
</reference>
<gene>
    <name evidence="1" type="ORF">CBE74_12275</name>
</gene>
<proteinExistence type="predicted"/>
<reference evidence="1 2" key="1">
    <citation type="journal article" date="2014" name="BMC Vet. Res.">
        <title>First report of Corynebacterium pseudotuberculosis from caseous lymphadenitis lesions in Black Alentejano pig (Sus scrofa domesticus).</title>
        <authorList>
            <person name="Oliveira M."/>
            <person name="Barroco C."/>
            <person name="Mottola C."/>
            <person name="Santos R."/>
            <person name="Lemsaddek A."/>
            <person name="Tavares L."/>
            <person name="Semedo-Lemsaddek T."/>
        </authorList>
    </citation>
    <scope>NUCLEOTIDE SEQUENCE [LARGE SCALE GENOMIC DNA]</scope>
    <source>
        <strain evidence="1 2">PO100/5</strain>
    </source>
</reference>
<accession>A0ACD4Q0T1</accession>
<protein>
    <submittedName>
        <fullName evidence="1">Uncharacterized protein</fullName>
    </submittedName>
</protein>
<name>A0ACD4Q0T1_9CORY</name>
<dbReference type="Proteomes" id="UP000195652">
    <property type="component" value="Chromosome"/>
</dbReference>
<evidence type="ECO:0000313" key="2">
    <source>
        <dbReference type="Proteomes" id="UP000195652"/>
    </source>
</evidence>